<dbReference type="CDD" id="cd00010">
    <property type="entry name" value="AAI_LTSS"/>
    <property type="match status" value="1"/>
</dbReference>
<dbReference type="GO" id="GO:0008289">
    <property type="term" value="F:lipid binding"/>
    <property type="evidence" value="ECO:0007669"/>
    <property type="project" value="UniProtKB-KW"/>
</dbReference>
<feature type="transmembrane region" description="Helical" evidence="12">
    <location>
        <begin position="129"/>
        <end position="147"/>
    </location>
</feature>
<keyword evidence="9" id="KW-1015">Disulfide bond</keyword>
<dbReference type="FunCoup" id="A0A6P4B3H5">
    <property type="interactions" value="148"/>
</dbReference>
<evidence type="ECO:0000259" key="14">
    <source>
        <dbReference type="Pfam" id="PF14368"/>
    </source>
</evidence>
<protein>
    <submittedName>
        <fullName evidence="16">Non-specific lipid transfer protein GPI-anchored 7</fullName>
    </submittedName>
</protein>
<dbReference type="InterPro" id="IPR043325">
    <property type="entry name" value="LTSS"/>
</dbReference>
<evidence type="ECO:0000256" key="10">
    <source>
        <dbReference type="ARBA" id="ARBA00023180"/>
    </source>
</evidence>
<gene>
    <name evidence="16" type="primary">LOC107430260</name>
</gene>
<evidence type="ECO:0000256" key="8">
    <source>
        <dbReference type="ARBA" id="ARBA00023121"/>
    </source>
</evidence>
<evidence type="ECO:0000256" key="9">
    <source>
        <dbReference type="ARBA" id="ARBA00023157"/>
    </source>
</evidence>
<accession>A0A6P4B3H5</accession>
<keyword evidence="7 13" id="KW-0732">Signal</keyword>
<evidence type="ECO:0000256" key="11">
    <source>
        <dbReference type="ARBA" id="ARBA00023288"/>
    </source>
</evidence>
<evidence type="ECO:0000256" key="7">
    <source>
        <dbReference type="ARBA" id="ARBA00022729"/>
    </source>
</evidence>
<evidence type="ECO:0000313" key="16">
    <source>
        <dbReference type="RefSeq" id="XP_015896570.1"/>
    </source>
</evidence>
<evidence type="ECO:0000256" key="1">
    <source>
        <dbReference type="ARBA" id="ARBA00003211"/>
    </source>
</evidence>
<evidence type="ECO:0000256" key="4">
    <source>
        <dbReference type="ARBA" id="ARBA00022448"/>
    </source>
</evidence>
<keyword evidence="12" id="KW-1133">Transmembrane helix</keyword>
<dbReference type="RefSeq" id="XP_015896570.1">
    <property type="nucleotide sequence ID" value="XM_016041084.4"/>
</dbReference>
<dbReference type="GO" id="GO:0005886">
    <property type="term" value="C:plasma membrane"/>
    <property type="evidence" value="ECO:0007669"/>
    <property type="project" value="UniProtKB-SubCell"/>
</dbReference>
<evidence type="ECO:0000256" key="5">
    <source>
        <dbReference type="ARBA" id="ARBA00022475"/>
    </source>
</evidence>
<dbReference type="Proteomes" id="UP001652623">
    <property type="component" value="Chromosome 6"/>
</dbReference>
<dbReference type="InterPro" id="IPR016140">
    <property type="entry name" value="Bifunc_inhib/LTP/seed_store"/>
</dbReference>
<evidence type="ECO:0000256" key="2">
    <source>
        <dbReference type="ARBA" id="ARBA00004609"/>
    </source>
</evidence>
<comment type="subcellular location">
    <subcellularLocation>
        <location evidence="2">Cell membrane</location>
        <topology evidence="2">Lipid-anchor</topology>
        <topology evidence="2">GPI-anchor</topology>
    </subcellularLocation>
</comment>
<comment type="similarity">
    <text evidence="3">Belongs to the plant LTP family.</text>
</comment>
<organism evidence="15 16">
    <name type="scientific">Ziziphus jujuba</name>
    <name type="common">Chinese jujube</name>
    <name type="synonym">Ziziphus sativa</name>
    <dbReference type="NCBI Taxonomy" id="326968"/>
    <lineage>
        <taxon>Eukaryota</taxon>
        <taxon>Viridiplantae</taxon>
        <taxon>Streptophyta</taxon>
        <taxon>Embryophyta</taxon>
        <taxon>Tracheophyta</taxon>
        <taxon>Spermatophyta</taxon>
        <taxon>Magnoliopsida</taxon>
        <taxon>eudicotyledons</taxon>
        <taxon>Gunneridae</taxon>
        <taxon>Pentapetalae</taxon>
        <taxon>rosids</taxon>
        <taxon>fabids</taxon>
        <taxon>Rosales</taxon>
        <taxon>Rhamnaceae</taxon>
        <taxon>Paliureae</taxon>
        <taxon>Ziziphus</taxon>
    </lineage>
</organism>
<evidence type="ECO:0000256" key="6">
    <source>
        <dbReference type="ARBA" id="ARBA00022622"/>
    </source>
</evidence>
<dbReference type="GO" id="GO:0098552">
    <property type="term" value="C:side of membrane"/>
    <property type="evidence" value="ECO:0007669"/>
    <property type="project" value="UniProtKB-KW"/>
</dbReference>
<feature type="domain" description="Bifunctional inhibitor/plant lipid transfer protein/seed storage helical" evidence="14">
    <location>
        <begin position="17"/>
        <end position="106"/>
    </location>
</feature>
<dbReference type="Pfam" id="PF14368">
    <property type="entry name" value="LTP_2"/>
    <property type="match status" value="1"/>
</dbReference>
<dbReference type="PANTHER" id="PTHR33044">
    <property type="entry name" value="BIFUNCTIONAL INHIBITOR/LIPID-TRANSFER PROTEIN/SEED STORAGE 2S ALBUMIN SUPERFAMILY PROTEIN-RELATED"/>
    <property type="match status" value="1"/>
</dbReference>
<keyword evidence="4" id="KW-0813">Transport</keyword>
<keyword evidence="10" id="KW-0325">Glycoprotein</keyword>
<keyword evidence="15" id="KW-1185">Reference proteome</keyword>
<feature type="signal peptide" evidence="13">
    <location>
        <begin position="1"/>
        <end position="30"/>
    </location>
</feature>
<evidence type="ECO:0000256" key="13">
    <source>
        <dbReference type="SAM" id="SignalP"/>
    </source>
</evidence>
<dbReference type="InParanoid" id="A0A6P4B3H5"/>
<dbReference type="SUPFAM" id="SSF47699">
    <property type="entry name" value="Bifunctional inhibitor/lipid-transfer protein/seed storage 2S albumin"/>
    <property type="match status" value="1"/>
</dbReference>
<keyword evidence="12" id="KW-0812">Transmembrane</keyword>
<evidence type="ECO:0000313" key="15">
    <source>
        <dbReference type="Proteomes" id="UP001652623"/>
    </source>
</evidence>
<dbReference type="GeneID" id="107430260"/>
<evidence type="ECO:0000256" key="12">
    <source>
        <dbReference type="SAM" id="Phobius"/>
    </source>
</evidence>
<keyword evidence="8" id="KW-0446">Lipid-binding</keyword>
<feature type="chain" id="PRO_5028079685" evidence="13">
    <location>
        <begin position="31"/>
        <end position="148"/>
    </location>
</feature>
<evidence type="ECO:0000256" key="3">
    <source>
        <dbReference type="ARBA" id="ARBA00009748"/>
    </source>
</evidence>
<keyword evidence="5" id="KW-1003">Cell membrane</keyword>
<dbReference type="KEGG" id="zju:107430260"/>
<dbReference type="Gene3D" id="1.10.110.10">
    <property type="entry name" value="Plant lipid-transfer and hydrophobic proteins"/>
    <property type="match status" value="1"/>
</dbReference>
<name>A0A6P4B3H5_ZIZJJ</name>
<reference evidence="16" key="1">
    <citation type="submission" date="2025-08" db="UniProtKB">
        <authorList>
            <consortium name="RefSeq"/>
        </authorList>
    </citation>
    <scope>IDENTIFICATION</scope>
    <source>
        <tissue evidence="16">Seedling</tissue>
    </source>
</reference>
<keyword evidence="11" id="KW-0449">Lipoprotein</keyword>
<keyword evidence="12" id="KW-0472">Membrane</keyword>
<dbReference type="InterPro" id="IPR036312">
    <property type="entry name" value="Bifun_inhib/LTP/seed_sf"/>
</dbReference>
<keyword evidence="6" id="KW-0336">GPI-anchor</keyword>
<proteinExistence type="inferred from homology"/>
<sequence>MGLSERLRLKLSSVAVVVVLVGMVASLADAQENSCANKLVPCASYLNSTTPPPACCNPLKETVTNDLDCLCTLYNTPGFLENLGLNITQALRLTQACGVPADRVQCNATGPSPQSVPPPPGVPGSDAQMIVWTGIYTLLIFLASMMFY</sequence>
<comment type="function">
    <text evidence="1">Plant non-specific lipid-transfer proteins transfer phospholipids as well as galactolipids across membranes. May play a role in wax or cutin deposition in the cell walls of expanding epidermal cells and certain secretory tissues.</text>
</comment>
<dbReference type="AlphaFoldDB" id="A0A6P4B3H5"/>